<dbReference type="GO" id="GO:0070063">
    <property type="term" value="F:RNA polymerase binding"/>
    <property type="evidence" value="ECO:0007669"/>
    <property type="project" value="InterPro"/>
</dbReference>
<proteinExistence type="inferred from homology"/>
<dbReference type="GO" id="GO:0032784">
    <property type="term" value="P:regulation of DNA-templated transcription elongation"/>
    <property type="evidence" value="ECO:0007669"/>
    <property type="project" value="UniProtKB-UniRule"/>
</dbReference>
<comment type="caution">
    <text evidence="12">The sequence shown here is derived from an EMBL/GenBank/DDBJ whole genome shotgun (WGS) entry which is preliminary data.</text>
</comment>
<dbReference type="InterPro" id="IPR022691">
    <property type="entry name" value="Tscrpt_elong_fac_GreA/B_N"/>
</dbReference>
<keyword evidence="12" id="KW-0251">Elongation factor</keyword>
<dbReference type="GO" id="GO:0003746">
    <property type="term" value="F:translation elongation factor activity"/>
    <property type="evidence" value="ECO:0007669"/>
    <property type="project" value="UniProtKB-KW"/>
</dbReference>
<dbReference type="Gene3D" id="1.10.287.180">
    <property type="entry name" value="Transcription elongation factor, GreA/GreB, N-terminal domain"/>
    <property type="match status" value="1"/>
</dbReference>
<evidence type="ECO:0000256" key="4">
    <source>
        <dbReference type="ARBA" id="ARBA00023125"/>
    </source>
</evidence>
<evidence type="ECO:0000256" key="8">
    <source>
        <dbReference type="HAMAP-Rule" id="MF_00105"/>
    </source>
</evidence>
<evidence type="ECO:0000256" key="6">
    <source>
        <dbReference type="ARBA" id="ARBA00024916"/>
    </source>
</evidence>
<dbReference type="EMBL" id="DSUH01000299">
    <property type="protein sequence ID" value="HGU33745.1"/>
    <property type="molecule type" value="Genomic_DNA"/>
</dbReference>
<evidence type="ECO:0000256" key="7">
    <source>
        <dbReference type="ARBA" id="ARBA00030776"/>
    </source>
</evidence>
<protein>
    <recommendedName>
        <fullName evidence="2 8">Transcription elongation factor GreA</fullName>
    </recommendedName>
    <alternativeName>
        <fullName evidence="7 8">Transcript cleavage factor GreA</fullName>
    </alternativeName>
</protein>
<dbReference type="Pfam" id="PF01272">
    <property type="entry name" value="GreA_GreB"/>
    <property type="match status" value="1"/>
</dbReference>
<keyword evidence="3 8" id="KW-0805">Transcription regulation</keyword>
<name>A0A7C4RTH4_9BACT</name>
<dbReference type="NCBIfam" id="NF001264">
    <property type="entry name" value="PRK00226.1-5"/>
    <property type="match status" value="1"/>
</dbReference>
<keyword evidence="12" id="KW-0648">Protein biosynthesis</keyword>
<evidence type="ECO:0000256" key="3">
    <source>
        <dbReference type="ARBA" id="ARBA00023015"/>
    </source>
</evidence>
<accession>A0A7C4RTH4</accession>
<evidence type="ECO:0000313" key="12">
    <source>
        <dbReference type="EMBL" id="HGU33745.1"/>
    </source>
</evidence>
<dbReference type="NCBIfam" id="TIGR01462">
    <property type="entry name" value="greA"/>
    <property type="match status" value="1"/>
</dbReference>
<dbReference type="GO" id="GO:0006354">
    <property type="term" value="P:DNA-templated transcription elongation"/>
    <property type="evidence" value="ECO:0007669"/>
    <property type="project" value="TreeGrafter"/>
</dbReference>
<evidence type="ECO:0000256" key="5">
    <source>
        <dbReference type="ARBA" id="ARBA00023163"/>
    </source>
</evidence>
<organism evidence="12">
    <name type="scientific">Desulfatirhabdium butyrativorans</name>
    <dbReference type="NCBI Taxonomy" id="340467"/>
    <lineage>
        <taxon>Bacteria</taxon>
        <taxon>Pseudomonadati</taxon>
        <taxon>Thermodesulfobacteriota</taxon>
        <taxon>Desulfobacteria</taxon>
        <taxon>Desulfobacterales</taxon>
        <taxon>Desulfatirhabdiaceae</taxon>
        <taxon>Desulfatirhabdium</taxon>
    </lineage>
</organism>
<feature type="domain" description="Transcription elongation factor GreA/GreB N-terminal" evidence="11">
    <location>
        <begin position="4"/>
        <end position="74"/>
    </location>
</feature>
<dbReference type="FunFam" id="1.10.287.180:FF:000001">
    <property type="entry name" value="Transcription elongation factor GreA"/>
    <property type="match status" value="1"/>
</dbReference>
<evidence type="ECO:0000259" key="11">
    <source>
        <dbReference type="Pfam" id="PF03449"/>
    </source>
</evidence>
<dbReference type="PANTHER" id="PTHR30437:SF4">
    <property type="entry name" value="TRANSCRIPTION ELONGATION FACTOR GREA"/>
    <property type="match status" value="1"/>
</dbReference>
<sequence length="155" mass="17383">MERIPMTREGYDALLNELETLKRVDRPKIIKAIEEARSHGDLSENAEYEAAKERQGFIEGRISELEYKLNHADIIDPSKMPKDRAVFGSRVVLENTDTGETVEYQLVGPEESNIEQGRISITSPLGKALIGKKPSDELVLTAPGGKRCYELIEIL</sequence>
<evidence type="ECO:0000259" key="10">
    <source>
        <dbReference type="Pfam" id="PF01272"/>
    </source>
</evidence>
<dbReference type="InterPro" id="IPR036805">
    <property type="entry name" value="Tscrpt_elong_fac_GreA/B_N_sf"/>
</dbReference>
<dbReference type="PANTHER" id="PTHR30437">
    <property type="entry name" value="TRANSCRIPTION ELONGATION FACTOR GREA"/>
    <property type="match status" value="1"/>
</dbReference>
<dbReference type="NCBIfam" id="NF001261">
    <property type="entry name" value="PRK00226.1-2"/>
    <property type="match status" value="1"/>
</dbReference>
<dbReference type="GO" id="GO:0003677">
    <property type="term" value="F:DNA binding"/>
    <property type="evidence" value="ECO:0007669"/>
    <property type="project" value="UniProtKB-UniRule"/>
</dbReference>
<dbReference type="InterPro" id="IPR036953">
    <property type="entry name" value="GreA/GreB_C_sf"/>
</dbReference>
<dbReference type="InterPro" id="IPR006359">
    <property type="entry name" value="Tscrpt_elong_fac_GreA"/>
</dbReference>
<gene>
    <name evidence="8 12" type="primary">greA</name>
    <name evidence="12" type="ORF">ENS29_12960</name>
</gene>
<dbReference type="NCBIfam" id="NF001263">
    <property type="entry name" value="PRK00226.1-4"/>
    <property type="match status" value="1"/>
</dbReference>
<dbReference type="FunFam" id="3.10.50.30:FF:000001">
    <property type="entry name" value="Transcription elongation factor GreA"/>
    <property type="match status" value="1"/>
</dbReference>
<dbReference type="AlphaFoldDB" id="A0A7C4RTH4"/>
<dbReference type="SUPFAM" id="SSF46557">
    <property type="entry name" value="GreA transcript cleavage protein, N-terminal domain"/>
    <property type="match status" value="1"/>
</dbReference>
<dbReference type="InterPro" id="IPR028624">
    <property type="entry name" value="Tscrpt_elong_fac_GreA/B"/>
</dbReference>
<dbReference type="PROSITE" id="PS00829">
    <property type="entry name" value="GREAB_1"/>
    <property type="match status" value="1"/>
</dbReference>
<feature type="domain" description="Transcription elongation factor GreA/GreB C-terminal" evidence="10">
    <location>
        <begin position="81"/>
        <end position="154"/>
    </location>
</feature>
<comment type="similarity">
    <text evidence="1 8 9">Belongs to the GreA/GreB family.</text>
</comment>
<comment type="function">
    <text evidence="6 8 9">Necessary for efficient RNA polymerase transcription elongation past template-encoded arresting sites. The arresting sites in DNA have the property of trapping a certain fraction of elongating RNA polymerases that pass through, resulting in locked ternary complexes. Cleavage of the nascent transcript by cleavage factors such as GreA or GreB allows the resumption of elongation from the new 3'terminus. GreA releases sequences of 2 to 3 nucleotides.</text>
</comment>
<evidence type="ECO:0000256" key="2">
    <source>
        <dbReference type="ARBA" id="ARBA00013729"/>
    </source>
</evidence>
<dbReference type="InterPro" id="IPR018151">
    <property type="entry name" value="TF_GreA/GreB_CS"/>
</dbReference>
<dbReference type="Pfam" id="PF03449">
    <property type="entry name" value="GreA_GreB_N"/>
    <property type="match status" value="1"/>
</dbReference>
<keyword evidence="5 8" id="KW-0804">Transcription</keyword>
<dbReference type="Gene3D" id="3.10.50.30">
    <property type="entry name" value="Transcription elongation factor, GreA/GreB, C-terminal domain"/>
    <property type="match status" value="1"/>
</dbReference>
<dbReference type="HAMAP" id="MF_00105">
    <property type="entry name" value="GreA_GreB"/>
    <property type="match status" value="1"/>
</dbReference>
<evidence type="ECO:0000256" key="9">
    <source>
        <dbReference type="RuleBase" id="RU000556"/>
    </source>
</evidence>
<dbReference type="SUPFAM" id="SSF54534">
    <property type="entry name" value="FKBP-like"/>
    <property type="match status" value="1"/>
</dbReference>
<keyword evidence="4 8" id="KW-0238">DNA-binding</keyword>
<dbReference type="PIRSF" id="PIRSF006092">
    <property type="entry name" value="GreA_GreB"/>
    <property type="match status" value="1"/>
</dbReference>
<evidence type="ECO:0000256" key="1">
    <source>
        <dbReference type="ARBA" id="ARBA00008213"/>
    </source>
</evidence>
<dbReference type="InterPro" id="IPR001437">
    <property type="entry name" value="Tscrpt_elong_fac_GreA/B_C"/>
</dbReference>
<dbReference type="InterPro" id="IPR023459">
    <property type="entry name" value="Tscrpt_elong_fac_GreA/B_fam"/>
</dbReference>
<reference evidence="12" key="1">
    <citation type="journal article" date="2020" name="mSystems">
        <title>Genome- and Community-Level Interaction Insights into Carbon Utilization and Element Cycling Functions of Hydrothermarchaeota in Hydrothermal Sediment.</title>
        <authorList>
            <person name="Zhou Z."/>
            <person name="Liu Y."/>
            <person name="Xu W."/>
            <person name="Pan J."/>
            <person name="Luo Z.H."/>
            <person name="Li M."/>
        </authorList>
    </citation>
    <scope>NUCLEOTIDE SEQUENCE [LARGE SCALE GENOMIC DNA]</scope>
    <source>
        <strain evidence="12">SpSt-477</strain>
    </source>
</reference>